<dbReference type="Pfam" id="PF23197">
    <property type="entry name" value="IG_AIR9"/>
    <property type="match status" value="7"/>
</dbReference>
<evidence type="ECO:0000259" key="2">
    <source>
        <dbReference type="Pfam" id="PF23218"/>
    </source>
</evidence>
<feature type="domain" description="AIR9-like A9" evidence="1">
    <location>
        <begin position="538"/>
        <end position="605"/>
    </location>
</feature>
<sequence>MAAPPCVSNVKIVGDAVEGSTIKGVGDYFGGREGPSKFEWLRENRDSGKVTATGIVTGGTEGSSRVQWYKTYLSTLDENNLEALSTSKIAKAFRIPLGAVGYYIVAKFTPMTPDGDCGEPVFVISDKAVETLPPSLNFLSIIGDYNEDGILTASYGYVGGHEGKSIYSWYIHEVEGDSGSLISGVSGLQYRITKEAIGKFISFQCTPVRDDGVVGDIRICMGQERVRPGSPRLLSLHIIGNAVEGTILRIEKKYWGGKEGDSVYRWLRNTSDGTKKEIAGATAASYMPSVDDIGSFISVSCEPVRTDWARGPMFLSEQIGPIIPGPPTCHSLEFLGSMVEGQHLSFNAVYTGGEQGDCTHEWFRVKDNGVREKISSNEFLDLTLEDVGACIEIIYTPVRKDGTKGSPKSIVSDLISPADPKGMKLVIPDCCEDRELMPKRKYFGGHEGVGEYIWYQTKYKLEGSELLDISNASDALICGTELMYKPLLKDVGAYLALYWVPTRADGKCGEPLIAISSTPVSPAPPVVSNVRVKELSSGIYSGEGEYFGGYEGESLFSWYRENNEGTVELVNGANSKNYEVTDSDYNCRLLFGYTPVRSDSAVGELILSAPTNIVFPELPYVEMLALTGKAIEGDVLTAVEVIPNSETQQHVWSKYKKDIRYQWYCSSEVGDGFSYDPLPNQSSCSYKVRLEDIGHHLKCECIVTDVFGRSGEAVCIETTPVLPGIPRIHKLEIEGRGFHTNLYAVHGIYSGGKEGKSRVQWLRSMVGSPDLISIPGETGKMYEANVDDVGYRLVAIYTPVREDGVEGQSISVSTEPIAVEPDVLKEVKHNLDLGSVKFEVLCDKDQTSKKISSVGTYERRVLEINRKRVKVVKPATKTSFPTTEIRGSYAPPFHVELFRNDQHRLRIVVDSENEADLMVHSRHIRDVIVLVIRGLAQRFNNSHLDFQTLSSSSRKAMRN</sequence>
<feature type="domain" description="AIR9 PH-like" evidence="2">
    <location>
        <begin position="843"/>
        <end position="939"/>
    </location>
</feature>
<gene>
    <name evidence="3" type="ORF">AYBTSS11_LOCUS27785</name>
</gene>
<reference evidence="3" key="1">
    <citation type="submission" date="2023-10" db="EMBL/GenBank/DDBJ databases">
        <authorList>
            <person name="Domelevo Entfellner J.-B."/>
        </authorList>
    </citation>
    <scope>NUCLEOTIDE SEQUENCE</scope>
</reference>
<dbReference type="Gramene" id="rna-AYBTSS11_LOCUS27785">
    <property type="protein sequence ID" value="CAJ1975659.1"/>
    <property type="gene ID" value="gene-AYBTSS11_LOCUS27785"/>
</dbReference>
<dbReference type="EMBL" id="OY731406">
    <property type="protein sequence ID" value="CAJ1975659.1"/>
    <property type="molecule type" value="Genomic_DNA"/>
</dbReference>
<feature type="domain" description="AIR9-like A9" evidence="1">
    <location>
        <begin position="329"/>
        <end position="412"/>
    </location>
</feature>
<dbReference type="Gene3D" id="2.60.40.2700">
    <property type="match status" value="3"/>
</dbReference>
<evidence type="ECO:0000313" key="3">
    <source>
        <dbReference type="EMBL" id="CAJ1975659.1"/>
    </source>
</evidence>
<feature type="domain" description="AIR9-like A9" evidence="1">
    <location>
        <begin position="7"/>
        <end position="51"/>
    </location>
</feature>
<organism evidence="3 4">
    <name type="scientific">Sphenostylis stenocarpa</name>
    <dbReference type="NCBI Taxonomy" id="92480"/>
    <lineage>
        <taxon>Eukaryota</taxon>
        <taxon>Viridiplantae</taxon>
        <taxon>Streptophyta</taxon>
        <taxon>Embryophyta</taxon>
        <taxon>Tracheophyta</taxon>
        <taxon>Spermatophyta</taxon>
        <taxon>Magnoliopsida</taxon>
        <taxon>eudicotyledons</taxon>
        <taxon>Gunneridae</taxon>
        <taxon>Pentapetalae</taxon>
        <taxon>rosids</taxon>
        <taxon>fabids</taxon>
        <taxon>Fabales</taxon>
        <taxon>Fabaceae</taxon>
        <taxon>Papilionoideae</taxon>
        <taxon>50 kb inversion clade</taxon>
        <taxon>NPAAA clade</taxon>
        <taxon>indigoferoid/millettioid clade</taxon>
        <taxon>Phaseoleae</taxon>
        <taxon>Sphenostylis</taxon>
    </lineage>
</organism>
<dbReference type="InterPro" id="IPR056284">
    <property type="entry name" value="AIR9-like_A9"/>
</dbReference>
<name>A0AA86TJH7_9FABA</name>
<protein>
    <submittedName>
        <fullName evidence="3">Uncharacterized protein</fullName>
    </submittedName>
</protein>
<evidence type="ECO:0000259" key="1">
    <source>
        <dbReference type="Pfam" id="PF23197"/>
    </source>
</evidence>
<feature type="domain" description="AIR9-like A9" evidence="1">
    <location>
        <begin position="728"/>
        <end position="813"/>
    </location>
</feature>
<dbReference type="FunFam" id="2.60.40.2700:FF:000003">
    <property type="entry name" value="187-kDa microtubule-associated protein AIR9 isoform X2"/>
    <property type="match status" value="1"/>
</dbReference>
<feature type="domain" description="AIR9-like A9" evidence="1">
    <location>
        <begin position="426"/>
        <end position="515"/>
    </location>
</feature>
<dbReference type="Pfam" id="PF23218">
    <property type="entry name" value="PH_AIR9"/>
    <property type="match status" value="1"/>
</dbReference>
<feature type="domain" description="AIR9-like A9" evidence="1">
    <location>
        <begin position="235"/>
        <end position="312"/>
    </location>
</feature>
<dbReference type="InterPro" id="IPR056287">
    <property type="entry name" value="PH_AIR9"/>
</dbReference>
<dbReference type="PANTHER" id="PTHR31149">
    <property type="entry name" value="EXPRESSED PROTEIN"/>
    <property type="match status" value="1"/>
</dbReference>
<dbReference type="AlphaFoldDB" id="A0AA86TJH7"/>
<keyword evidence="4" id="KW-1185">Reference proteome</keyword>
<evidence type="ECO:0000313" key="4">
    <source>
        <dbReference type="Proteomes" id="UP001189624"/>
    </source>
</evidence>
<dbReference type="PANTHER" id="PTHR31149:SF11">
    <property type="entry name" value="187-KDA MICROTUBULE-ASSOCIATED PROTEIN AIR9"/>
    <property type="match status" value="1"/>
</dbReference>
<feature type="domain" description="AIR9-like A9" evidence="1">
    <location>
        <begin position="136"/>
        <end position="220"/>
    </location>
</feature>
<dbReference type="FunFam" id="2.60.40.2700:FF:000002">
    <property type="entry name" value="187-kDa microtubule-associated protein AIR9"/>
    <property type="match status" value="2"/>
</dbReference>
<dbReference type="Proteomes" id="UP001189624">
    <property type="component" value="Chromosome 9"/>
</dbReference>
<accession>A0AA86TJH7</accession>
<proteinExistence type="predicted"/>